<feature type="domain" description="N-acetyltransferase" evidence="3">
    <location>
        <begin position="4"/>
        <end position="149"/>
    </location>
</feature>
<dbReference type="GO" id="GO:0016747">
    <property type="term" value="F:acyltransferase activity, transferring groups other than amino-acyl groups"/>
    <property type="evidence" value="ECO:0007669"/>
    <property type="project" value="InterPro"/>
</dbReference>
<dbReference type="SUPFAM" id="SSF55729">
    <property type="entry name" value="Acyl-CoA N-acyltransferases (Nat)"/>
    <property type="match status" value="1"/>
</dbReference>
<comment type="caution">
    <text evidence="4">The sequence shown here is derived from an EMBL/GenBank/DDBJ whole genome shotgun (WGS) entry which is preliminary data.</text>
</comment>
<keyword evidence="1" id="KW-0808">Transferase</keyword>
<evidence type="ECO:0000256" key="2">
    <source>
        <dbReference type="ARBA" id="ARBA00023315"/>
    </source>
</evidence>
<dbReference type="Pfam" id="PF00583">
    <property type="entry name" value="Acetyltransf_1"/>
    <property type="match status" value="1"/>
</dbReference>
<dbReference type="Gene3D" id="3.40.630.30">
    <property type="match status" value="1"/>
</dbReference>
<evidence type="ECO:0000313" key="5">
    <source>
        <dbReference type="Proteomes" id="UP000569951"/>
    </source>
</evidence>
<evidence type="ECO:0000259" key="3">
    <source>
        <dbReference type="PROSITE" id="PS51186"/>
    </source>
</evidence>
<organism evidence="4 5">
    <name type="scientific">Deinobacterium chartae</name>
    <dbReference type="NCBI Taxonomy" id="521158"/>
    <lineage>
        <taxon>Bacteria</taxon>
        <taxon>Thermotogati</taxon>
        <taxon>Deinococcota</taxon>
        <taxon>Deinococci</taxon>
        <taxon>Deinococcales</taxon>
        <taxon>Deinococcaceae</taxon>
        <taxon>Deinobacterium</taxon>
    </lineage>
</organism>
<proteinExistence type="predicted"/>
<dbReference type="RefSeq" id="WP_183988705.1">
    <property type="nucleotide sequence ID" value="NZ_JACHHG010000018.1"/>
</dbReference>
<dbReference type="InterPro" id="IPR050832">
    <property type="entry name" value="Bact_Acetyltransf"/>
</dbReference>
<gene>
    <name evidence="4" type="ORF">HNR42_003428</name>
</gene>
<keyword evidence="2" id="KW-0012">Acyltransferase</keyword>
<accession>A0A841I2R0</accession>
<dbReference type="PANTHER" id="PTHR43877">
    <property type="entry name" value="AMINOALKYLPHOSPHONATE N-ACETYLTRANSFERASE-RELATED-RELATED"/>
    <property type="match status" value="1"/>
</dbReference>
<dbReference type="InterPro" id="IPR000182">
    <property type="entry name" value="GNAT_dom"/>
</dbReference>
<name>A0A841I2R0_9DEIO</name>
<protein>
    <submittedName>
        <fullName evidence="4">Ribosomal protein S18 acetylase RimI-like enzyme</fullName>
    </submittedName>
</protein>
<dbReference type="PANTHER" id="PTHR43877:SF2">
    <property type="entry name" value="AMINOALKYLPHOSPHONATE N-ACETYLTRANSFERASE-RELATED"/>
    <property type="match status" value="1"/>
</dbReference>
<evidence type="ECO:0000256" key="1">
    <source>
        <dbReference type="ARBA" id="ARBA00022679"/>
    </source>
</evidence>
<dbReference type="PROSITE" id="PS51186">
    <property type="entry name" value="GNAT"/>
    <property type="match status" value="1"/>
</dbReference>
<keyword evidence="5" id="KW-1185">Reference proteome</keyword>
<evidence type="ECO:0000313" key="4">
    <source>
        <dbReference type="EMBL" id="MBB6099967.1"/>
    </source>
</evidence>
<dbReference type="AlphaFoldDB" id="A0A841I2R0"/>
<sequence length="149" mass="16354">MKSLTLRRATLEDLPTLVPLFDAYRQFYGQPPDLATAAHFLQARLERGESVVLLAEVGGQAVGFTQLYGSFSSVRVGRVWILNDLYVSPAARGRGAGAALLEAAADFARQDGALGLSLQTAHDNHTAQALYERLGWVRDTDFYTYTLTF</sequence>
<dbReference type="GO" id="GO:0005840">
    <property type="term" value="C:ribosome"/>
    <property type="evidence" value="ECO:0007669"/>
    <property type="project" value="UniProtKB-KW"/>
</dbReference>
<keyword evidence="4" id="KW-0687">Ribonucleoprotein</keyword>
<keyword evidence="4" id="KW-0689">Ribosomal protein</keyword>
<dbReference type="EMBL" id="JACHHG010000018">
    <property type="protein sequence ID" value="MBB6099967.1"/>
    <property type="molecule type" value="Genomic_DNA"/>
</dbReference>
<reference evidence="4 5" key="1">
    <citation type="submission" date="2020-08" db="EMBL/GenBank/DDBJ databases">
        <title>Genomic Encyclopedia of Type Strains, Phase IV (KMG-IV): sequencing the most valuable type-strain genomes for metagenomic binning, comparative biology and taxonomic classification.</title>
        <authorList>
            <person name="Goeker M."/>
        </authorList>
    </citation>
    <scope>NUCLEOTIDE SEQUENCE [LARGE SCALE GENOMIC DNA]</scope>
    <source>
        <strain evidence="4 5">DSM 21458</strain>
    </source>
</reference>
<dbReference type="Proteomes" id="UP000569951">
    <property type="component" value="Unassembled WGS sequence"/>
</dbReference>
<dbReference type="InterPro" id="IPR016181">
    <property type="entry name" value="Acyl_CoA_acyltransferase"/>
</dbReference>